<evidence type="ECO:0000259" key="16">
    <source>
        <dbReference type="PROSITE" id="PS50137"/>
    </source>
</evidence>
<dbReference type="GO" id="GO:0042802">
    <property type="term" value="F:identical protein binding"/>
    <property type="evidence" value="ECO:0007669"/>
    <property type="project" value="UniProtKB-ARBA"/>
</dbReference>
<reference evidence="18 19" key="1">
    <citation type="submission" date="2011-11" db="EMBL/GenBank/DDBJ databases">
        <title>Improved High-Quality Draft sequence of Beggiatoa alba B18lD.</title>
        <authorList>
            <consortium name="US DOE Joint Genome Institute"/>
            <person name="Lucas S."/>
            <person name="Han J."/>
            <person name="Lapidus A."/>
            <person name="Cheng J.-F."/>
            <person name="Goodwin L."/>
            <person name="Pitluck S."/>
            <person name="Peters L."/>
            <person name="Mikhailova N."/>
            <person name="Held B."/>
            <person name="Detter J.C."/>
            <person name="Han C."/>
            <person name="Tapia R."/>
            <person name="Land M."/>
            <person name="Hauser L."/>
            <person name="Kyrpides N."/>
            <person name="Ivanova N."/>
            <person name="Pagani I."/>
            <person name="Samuel K."/>
            <person name="Teske A."/>
            <person name="Mueller J."/>
            <person name="Woyke T."/>
        </authorList>
    </citation>
    <scope>NUCLEOTIDE SEQUENCE [LARGE SCALE GENOMIC DNA]</scope>
    <source>
        <strain evidence="18 19">B18LD</strain>
    </source>
</reference>
<dbReference type="GO" id="GO:0005737">
    <property type="term" value="C:cytoplasm"/>
    <property type="evidence" value="ECO:0007669"/>
    <property type="project" value="UniProtKB-SubCell"/>
</dbReference>
<dbReference type="Gene3D" id="1.10.1520.10">
    <property type="entry name" value="Ribonuclease III domain"/>
    <property type="match status" value="1"/>
</dbReference>
<feature type="binding site" evidence="15">
    <location>
        <position position="116"/>
    </location>
    <ligand>
        <name>Mg(2+)</name>
        <dbReference type="ChEBI" id="CHEBI:18420"/>
    </ligand>
</feature>
<organism evidence="18 19">
    <name type="scientific">Beggiatoa alba B18LD</name>
    <dbReference type="NCBI Taxonomy" id="395493"/>
    <lineage>
        <taxon>Bacteria</taxon>
        <taxon>Pseudomonadati</taxon>
        <taxon>Pseudomonadota</taxon>
        <taxon>Gammaproteobacteria</taxon>
        <taxon>Thiotrichales</taxon>
        <taxon>Thiotrichaceae</taxon>
        <taxon>Beggiatoa</taxon>
    </lineage>
</organism>
<keyword evidence="12 15" id="KW-0378">Hydrolase</keyword>
<protein>
    <recommendedName>
        <fullName evidence="15">Ribonuclease 3</fullName>
        <ecNumber evidence="15">3.1.26.3</ecNumber>
    </recommendedName>
    <alternativeName>
        <fullName evidence="15">Ribonuclease III</fullName>
        <shortName evidence="15">RNase III</shortName>
    </alternativeName>
</protein>
<comment type="subunit">
    <text evidence="4 15">Homodimer.</text>
</comment>
<dbReference type="GO" id="GO:0019843">
    <property type="term" value="F:rRNA binding"/>
    <property type="evidence" value="ECO:0007669"/>
    <property type="project" value="UniProtKB-KW"/>
</dbReference>
<dbReference type="HAMAP" id="MF_00104">
    <property type="entry name" value="RNase_III"/>
    <property type="match status" value="1"/>
</dbReference>
<dbReference type="EC" id="3.1.26.3" evidence="15"/>
<dbReference type="Proteomes" id="UP000005744">
    <property type="component" value="Unassembled WGS sequence"/>
</dbReference>
<dbReference type="Pfam" id="PF00035">
    <property type="entry name" value="dsrm"/>
    <property type="match status" value="1"/>
</dbReference>
<keyword evidence="9 15" id="KW-0540">Nuclease</keyword>
<evidence type="ECO:0000256" key="6">
    <source>
        <dbReference type="ARBA" id="ARBA00022552"/>
    </source>
</evidence>
<dbReference type="PANTHER" id="PTHR11207">
    <property type="entry name" value="RIBONUCLEASE III"/>
    <property type="match status" value="1"/>
</dbReference>
<accession>I3CH52</accession>
<dbReference type="InterPro" id="IPR036389">
    <property type="entry name" value="RNase_III_sf"/>
</dbReference>
<dbReference type="eggNOG" id="COG0571">
    <property type="taxonomic scope" value="Bacteria"/>
</dbReference>
<evidence type="ECO:0000256" key="9">
    <source>
        <dbReference type="ARBA" id="ARBA00022722"/>
    </source>
</evidence>
<dbReference type="STRING" id="395493.BegalDRAFT_2080"/>
<dbReference type="PROSITE" id="PS50137">
    <property type="entry name" value="DS_RBD"/>
    <property type="match status" value="1"/>
</dbReference>
<keyword evidence="5 15" id="KW-0963">Cytoplasm</keyword>
<feature type="binding site" evidence="15">
    <location>
        <position position="40"/>
    </location>
    <ligand>
        <name>Mg(2+)</name>
        <dbReference type="ChEBI" id="CHEBI:18420"/>
    </ligand>
</feature>
<keyword evidence="6 15" id="KW-0698">rRNA processing</keyword>
<comment type="cofactor">
    <cofactor evidence="15">
        <name>Mg(2+)</name>
        <dbReference type="ChEBI" id="CHEBI:18420"/>
    </cofactor>
</comment>
<dbReference type="FunFam" id="3.30.160.20:FF:000003">
    <property type="entry name" value="Ribonuclease 3"/>
    <property type="match status" value="1"/>
</dbReference>
<dbReference type="HOGENOM" id="CLU_000907_1_1_6"/>
<comment type="function">
    <text evidence="15">Digests double-stranded RNA. Involved in the processing of primary rRNA transcript to yield the immediate precursors to the large and small rRNAs (23S and 16S). Processes some mRNAs, and tRNAs when they are encoded in the rRNA operon. Processes pre-crRNA and tracrRNA of type II CRISPR loci if present in the organism.</text>
</comment>
<dbReference type="PANTHER" id="PTHR11207:SF0">
    <property type="entry name" value="RIBONUCLEASE 3"/>
    <property type="match status" value="1"/>
</dbReference>
<dbReference type="AlphaFoldDB" id="I3CH52"/>
<dbReference type="NCBIfam" id="TIGR02191">
    <property type="entry name" value="RNaseIII"/>
    <property type="match status" value="1"/>
</dbReference>
<evidence type="ECO:0000259" key="17">
    <source>
        <dbReference type="PROSITE" id="PS50142"/>
    </source>
</evidence>
<dbReference type="GO" id="GO:0006397">
    <property type="term" value="P:mRNA processing"/>
    <property type="evidence" value="ECO:0007669"/>
    <property type="project" value="UniProtKB-UniRule"/>
</dbReference>
<evidence type="ECO:0000256" key="14">
    <source>
        <dbReference type="ARBA" id="ARBA00022884"/>
    </source>
</evidence>
<dbReference type="FunFam" id="1.10.1520.10:FF:000001">
    <property type="entry name" value="Ribonuclease 3"/>
    <property type="match status" value="1"/>
</dbReference>
<dbReference type="PROSITE" id="PS00517">
    <property type="entry name" value="RNASE_3_1"/>
    <property type="match status" value="1"/>
</dbReference>
<proteinExistence type="inferred from homology"/>
<evidence type="ECO:0000313" key="19">
    <source>
        <dbReference type="Proteomes" id="UP000005744"/>
    </source>
</evidence>
<evidence type="ECO:0000256" key="10">
    <source>
        <dbReference type="ARBA" id="ARBA00022723"/>
    </source>
</evidence>
<evidence type="ECO:0000256" key="7">
    <source>
        <dbReference type="ARBA" id="ARBA00022664"/>
    </source>
</evidence>
<evidence type="ECO:0000256" key="11">
    <source>
        <dbReference type="ARBA" id="ARBA00022759"/>
    </source>
</evidence>
<evidence type="ECO:0000313" key="18">
    <source>
        <dbReference type="EMBL" id="EIJ42945.1"/>
    </source>
</evidence>
<dbReference type="GO" id="GO:0010468">
    <property type="term" value="P:regulation of gene expression"/>
    <property type="evidence" value="ECO:0007669"/>
    <property type="project" value="TreeGrafter"/>
</dbReference>
<keyword evidence="8 15" id="KW-0819">tRNA processing</keyword>
<evidence type="ECO:0000256" key="8">
    <source>
        <dbReference type="ARBA" id="ARBA00022694"/>
    </source>
</evidence>
<comment type="similarity">
    <text evidence="3">Belongs to the ribonuclease III family.</text>
</comment>
<feature type="active site" evidence="15">
    <location>
        <position position="44"/>
    </location>
</feature>
<feature type="active site" evidence="15">
    <location>
        <position position="116"/>
    </location>
</feature>
<evidence type="ECO:0000256" key="5">
    <source>
        <dbReference type="ARBA" id="ARBA00022490"/>
    </source>
</evidence>
<dbReference type="InterPro" id="IPR011907">
    <property type="entry name" value="RNase_III"/>
</dbReference>
<evidence type="ECO:0000256" key="15">
    <source>
        <dbReference type="HAMAP-Rule" id="MF_00104"/>
    </source>
</evidence>
<sequence length="225" mass="25240">MKTDYSALYKVLNYLFRQESYLTMALTHRSAGSRNNERLEFLGDSLLNYIAAEALFERFPTASEGELTRSRATLVREETLAEIAQQLNLGDYLQLGGGELKSGGWRRPSILADALEAVFGAIYLDSDIQTCKQVILRLLKPRLDKLSPHKITKDPKTCLQEYLQAQQRPLPVYRVLTVQGDPPTQHFEVECQVEGLTVPAYGTGDSRRRAEQAAAHKALNILNGN</sequence>
<feature type="domain" description="DRBM" evidence="16">
    <location>
        <begin position="154"/>
        <end position="224"/>
    </location>
</feature>
<dbReference type="CDD" id="cd10845">
    <property type="entry name" value="DSRM_RNAse_III_family"/>
    <property type="match status" value="1"/>
</dbReference>
<feature type="domain" description="RNase III" evidence="17">
    <location>
        <begin position="5"/>
        <end position="127"/>
    </location>
</feature>
<keyword evidence="7 15" id="KW-0507">mRNA processing</keyword>
<dbReference type="GO" id="GO:0004525">
    <property type="term" value="F:ribonuclease III activity"/>
    <property type="evidence" value="ECO:0007669"/>
    <property type="project" value="UniProtKB-UniRule"/>
</dbReference>
<keyword evidence="15" id="KW-0699">rRNA-binding</keyword>
<dbReference type="RefSeq" id="WP_002686199.1">
    <property type="nucleotide sequence ID" value="NZ_JH600070.1"/>
</dbReference>
<evidence type="ECO:0000256" key="2">
    <source>
        <dbReference type="ARBA" id="ARBA00004496"/>
    </source>
</evidence>
<dbReference type="GO" id="GO:0046872">
    <property type="term" value="F:metal ion binding"/>
    <property type="evidence" value="ECO:0007669"/>
    <property type="project" value="UniProtKB-KW"/>
</dbReference>
<evidence type="ECO:0000256" key="4">
    <source>
        <dbReference type="ARBA" id="ARBA00011738"/>
    </source>
</evidence>
<comment type="catalytic activity">
    <reaction evidence="1 15">
        <text>Endonucleolytic cleavage to 5'-phosphomonoester.</text>
        <dbReference type="EC" id="3.1.26.3"/>
    </reaction>
</comment>
<dbReference type="SMART" id="SM00535">
    <property type="entry name" value="RIBOc"/>
    <property type="match status" value="1"/>
</dbReference>
<comment type="subcellular location">
    <subcellularLocation>
        <location evidence="2 15">Cytoplasm</location>
    </subcellularLocation>
</comment>
<gene>
    <name evidence="15" type="primary">rnc</name>
    <name evidence="18" type="ORF">BegalDRAFT_2080</name>
</gene>
<dbReference type="EMBL" id="JH600070">
    <property type="protein sequence ID" value="EIJ42945.1"/>
    <property type="molecule type" value="Genomic_DNA"/>
</dbReference>
<keyword evidence="14 15" id="KW-0694">RNA-binding</keyword>
<keyword evidence="19" id="KW-1185">Reference proteome</keyword>
<dbReference type="GO" id="GO:0008033">
    <property type="term" value="P:tRNA processing"/>
    <property type="evidence" value="ECO:0007669"/>
    <property type="project" value="UniProtKB-KW"/>
</dbReference>
<dbReference type="GO" id="GO:0003725">
    <property type="term" value="F:double-stranded RNA binding"/>
    <property type="evidence" value="ECO:0007669"/>
    <property type="project" value="TreeGrafter"/>
</dbReference>
<keyword evidence="10 15" id="KW-0479">Metal-binding</keyword>
<feature type="binding site" evidence="15">
    <location>
        <position position="113"/>
    </location>
    <ligand>
        <name>Mg(2+)</name>
        <dbReference type="ChEBI" id="CHEBI:18420"/>
    </ligand>
</feature>
<keyword evidence="11 15" id="KW-0255">Endonuclease</keyword>
<evidence type="ECO:0000256" key="3">
    <source>
        <dbReference type="ARBA" id="ARBA00010183"/>
    </source>
</evidence>
<dbReference type="PROSITE" id="PS50142">
    <property type="entry name" value="RNASE_3_2"/>
    <property type="match status" value="1"/>
</dbReference>
<evidence type="ECO:0000256" key="13">
    <source>
        <dbReference type="ARBA" id="ARBA00022842"/>
    </source>
</evidence>
<dbReference type="InterPro" id="IPR014720">
    <property type="entry name" value="dsRBD_dom"/>
</dbReference>
<name>I3CH52_9GAMM</name>
<keyword evidence="13 15" id="KW-0460">Magnesium</keyword>
<dbReference type="OrthoDB" id="9805026at2"/>
<dbReference type="CDD" id="cd00593">
    <property type="entry name" value="RIBOc"/>
    <property type="match status" value="1"/>
</dbReference>
<dbReference type="InterPro" id="IPR000999">
    <property type="entry name" value="RNase_III_dom"/>
</dbReference>
<dbReference type="SMART" id="SM00358">
    <property type="entry name" value="DSRM"/>
    <property type="match status" value="1"/>
</dbReference>
<evidence type="ECO:0000256" key="12">
    <source>
        <dbReference type="ARBA" id="ARBA00022801"/>
    </source>
</evidence>
<dbReference type="SUPFAM" id="SSF69065">
    <property type="entry name" value="RNase III domain-like"/>
    <property type="match status" value="1"/>
</dbReference>
<dbReference type="SUPFAM" id="SSF54768">
    <property type="entry name" value="dsRNA-binding domain-like"/>
    <property type="match status" value="1"/>
</dbReference>
<dbReference type="Pfam" id="PF14622">
    <property type="entry name" value="Ribonucleas_3_3"/>
    <property type="match status" value="1"/>
</dbReference>
<dbReference type="GO" id="GO:0006364">
    <property type="term" value="P:rRNA processing"/>
    <property type="evidence" value="ECO:0007669"/>
    <property type="project" value="UniProtKB-UniRule"/>
</dbReference>
<dbReference type="Gene3D" id="3.30.160.20">
    <property type="match status" value="1"/>
</dbReference>
<evidence type="ECO:0000256" key="1">
    <source>
        <dbReference type="ARBA" id="ARBA00000109"/>
    </source>
</evidence>